<protein>
    <submittedName>
        <fullName evidence="5">SSFA2 protein</fullName>
    </submittedName>
</protein>
<dbReference type="InterPro" id="IPR043444">
    <property type="entry name" value="TESPA1-like"/>
</dbReference>
<reference evidence="5" key="1">
    <citation type="submission" date="2019-09" db="EMBL/GenBank/DDBJ databases">
        <title>Bird 10,000 Genomes (B10K) Project - Family phase.</title>
        <authorList>
            <person name="Zhang G."/>
        </authorList>
    </citation>
    <scope>NUCLEOTIDE SEQUENCE</scope>
    <source>
        <strain evidence="5">OUT-0048</strain>
        <tissue evidence="5">Muscle</tissue>
    </source>
</reference>
<evidence type="ECO:0000313" key="6">
    <source>
        <dbReference type="Proteomes" id="UP000634236"/>
    </source>
</evidence>
<feature type="compositionally biased region" description="Low complexity" evidence="3">
    <location>
        <begin position="273"/>
        <end position="284"/>
    </location>
</feature>
<feature type="non-terminal residue" evidence="5">
    <location>
        <position position="1236"/>
    </location>
</feature>
<gene>
    <name evidence="5" type="primary">Ssfa2</name>
    <name evidence="5" type="ORF">VIDCHA_R02695</name>
</gene>
<dbReference type="InterPro" id="IPR029325">
    <property type="entry name" value="ITPR-bd"/>
</dbReference>
<feature type="region of interest" description="Disordered" evidence="3">
    <location>
        <begin position="273"/>
        <end position="294"/>
    </location>
</feature>
<dbReference type="PANTHER" id="PTHR17469:SF11">
    <property type="entry name" value="PROTEIN ITPRID2"/>
    <property type="match status" value="1"/>
</dbReference>
<feature type="region of interest" description="Disordered" evidence="3">
    <location>
        <begin position="1144"/>
        <end position="1168"/>
    </location>
</feature>
<keyword evidence="1 2" id="KW-0175">Coiled coil</keyword>
<feature type="compositionally biased region" description="Polar residues" evidence="3">
    <location>
        <begin position="514"/>
        <end position="545"/>
    </location>
</feature>
<dbReference type="InterPro" id="IPR029326">
    <property type="entry name" value="SSFA2_C"/>
</dbReference>
<feature type="coiled-coil region" evidence="2">
    <location>
        <begin position="1004"/>
        <end position="1042"/>
    </location>
</feature>
<evidence type="ECO:0000259" key="4">
    <source>
        <dbReference type="SMART" id="SM01257"/>
    </source>
</evidence>
<dbReference type="EMBL" id="WBNB01002447">
    <property type="protein sequence ID" value="NXB93838.1"/>
    <property type="molecule type" value="Genomic_DNA"/>
</dbReference>
<feature type="region of interest" description="Disordered" evidence="3">
    <location>
        <begin position="1"/>
        <end position="73"/>
    </location>
</feature>
<dbReference type="Pfam" id="PF14722">
    <property type="entry name" value="KRAP_IP3R_bind"/>
    <property type="match status" value="1"/>
</dbReference>
<feature type="region of interest" description="Disordered" evidence="3">
    <location>
        <begin position="809"/>
        <end position="832"/>
    </location>
</feature>
<feature type="compositionally biased region" description="Polar residues" evidence="3">
    <location>
        <begin position="614"/>
        <end position="634"/>
    </location>
</feature>
<feature type="region of interest" description="Disordered" evidence="3">
    <location>
        <begin position="1106"/>
        <end position="1128"/>
    </location>
</feature>
<evidence type="ECO:0000256" key="3">
    <source>
        <dbReference type="SAM" id="MobiDB-lite"/>
    </source>
</evidence>
<dbReference type="GO" id="GO:0005102">
    <property type="term" value="F:signaling receptor binding"/>
    <property type="evidence" value="ECO:0007669"/>
    <property type="project" value="InterPro"/>
</dbReference>
<organism evidence="5 6">
    <name type="scientific">Vidua chalybeata</name>
    <name type="common">Village indigobird</name>
    <dbReference type="NCBI Taxonomy" id="81927"/>
    <lineage>
        <taxon>Eukaryota</taxon>
        <taxon>Metazoa</taxon>
        <taxon>Chordata</taxon>
        <taxon>Craniata</taxon>
        <taxon>Vertebrata</taxon>
        <taxon>Euteleostomi</taxon>
        <taxon>Archelosauria</taxon>
        <taxon>Archosauria</taxon>
        <taxon>Dinosauria</taxon>
        <taxon>Saurischia</taxon>
        <taxon>Theropoda</taxon>
        <taxon>Coelurosauria</taxon>
        <taxon>Aves</taxon>
        <taxon>Neognathae</taxon>
        <taxon>Neoaves</taxon>
        <taxon>Telluraves</taxon>
        <taxon>Australaves</taxon>
        <taxon>Passeriformes</taxon>
        <taxon>Passeroidea</taxon>
        <taxon>Estrildidae</taxon>
        <taxon>Viduinae</taxon>
        <taxon>Vidua</taxon>
    </lineage>
</organism>
<proteinExistence type="predicted"/>
<sequence length="1236" mass="135705">MEQPPAAEEWQGATQKRKAWAKSRDSWQASEAEDFSAAALARGEEEEEEEDEEEEEEEEDVGGGELPLAAGAGCHSVPNEKIAIWLKDCRTPLGASLDEQSNPLLKGMLVRNGGSFEDDLSLGAEANHLRSDTQAETCNGVLAKDRRLQFHQKGRSMNSTGSGKSSATVSSVSELLELYEEDPEEVLYNLGFGRDEPDIASKIPARFFNSSSFARGIDIKVFLNAQIQRMEVENPSFALTSRFRQIEVLTTVANAFSSLYSQVSGTPLQKIGSMNSVSSSKEASSPPPLNRSNTASRLMKTLSKLNLCSTQQADGSSSTSPSPVEKGKSPAEVGSEENDVKNESKLPKYPKKKDCPSFLATVKEEIAGSQTKAANAERPVHLPAAQEGSVPPADGQGGRLAGAQDRPCEEPGLLDSPGLSSSSSTSDSSVLTQRLSAASPGRDPCAPLANPSIMNLMLQQKDSFEMEEIQSTEGDLPHVSATHQLAVTKSRKDQLLRTASQHSDSSGFAEDSTDCSPFNQLQVQESLQGMGSSADSCDSETTVTSHSEEQKTPIAKELPCFDKFEEEEEEDDEEEEDYDDDEEDIISQVERRKVGASSDSRSSEDRKLSDCKTEQNQGQESKSSHISETVQGEVSSKEEDISSVQKESDLLEEGSVFEFPQYHTHHILKSMQSLEGDGSSTSSVDRVQVALQRAEMRIISSPDSKARCTLLKSKDLLRKQRLWFAESGYPLRRSQSLPTALLNPVKVVSSVNVQLTPGKETLCSPPSFTYKYTQMEEDKEAASENDRSEDEAASSHPVCKSTLFIAPSSSKKEVPQAGPSRLSEDLSPTRVQSCPLHTPAAMSRSTCSLHSLPSEWQDRPLCEHMRTLSTHSVPSISGSSFSAMLSPFSCPFFPRHGVPHRPPAMNPPSTVEMQLRRVLHDIRNSLQNLSQYPVMRGQDLSAATGYTTQRSSILPLYENTFQELQVVRRNLNLFRTQMMDLELTMLRQQTTVYQHMTEEERFEADQLQSLRKSVRMELQELEMQLEERLLALEDQLRSLHLSSPYRPQAHIGLYGSRSADNLSCPSPLNVIEPVSELIREQSFLKSELGLGLGELGLETLPAEGTESVFSHGNSDSSSVCSGHTGRKAKSQSKKLYRASVALTPTPPLRAGTGQPVESSEEFADSKPEVEHKLEKIPLMPSVDEIHKAVEQEELQQVIREIKESIVGEIRREIVSGLLAAVSPQSRSATAKQDTQP</sequence>
<feature type="non-terminal residue" evidence="5">
    <location>
        <position position="1"/>
    </location>
</feature>
<dbReference type="Proteomes" id="UP000634236">
    <property type="component" value="Unassembled WGS sequence"/>
</dbReference>
<comment type="caution">
    <text evidence="5">The sequence shown here is derived from an EMBL/GenBank/DDBJ whole genome shotgun (WGS) entry which is preliminary data.</text>
</comment>
<dbReference type="AlphaFoldDB" id="A0A851KW21"/>
<feature type="compositionally biased region" description="Basic and acidic residues" evidence="3">
    <location>
        <begin position="776"/>
        <end position="786"/>
    </location>
</feature>
<feature type="compositionally biased region" description="Polar residues" evidence="3">
    <location>
        <begin position="309"/>
        <end position="322"/>
    </location>
</feature>
<evidence type="ECO:0000256" key="2">
    <source>
        <dbReference type="SAM" id="Coils"/>
    </source>
</evidence>
<feature type="compositionally biased region" description="Basic and acidic residues" evidence="3">
    <location>
        <begin position="601"/>
        <end position="613"/>
    </location>
</feature>
<dbReference type="Pfam" id="PF14723">
    <property type="entry name" value="SSFA2_C"/>
    <property type="match status" value="1"/>
</dbReference>
<name>A0A851KW21_VIDCH</name>
<keyword evidence="6" id="KW-1185">Reference proteome</keyword>
<feature type="compositionally biased region" description="Low complexity" evidence="3">
    <location>
        <begin position="411"/>
        <end position="432"/>
    </location>
</feature>
<feature type="region of interest" description="Disordered" evidence="3">
    <location>
        <begin position="368"/>
        <end position="647"/>
    </location>
</feature>
<dbReference type="PANTHER" id="PTHR17469">
    <property type="entry name" value="SPERM SPECIFIC ANTIGEN 2-RELATED"/>
    <property type="match status" value="1"/>
</dbReference>
<accession>A0A851KW21</accession>
<feature type="compositionally biased region" description="Acidic residues" evidence="3">
    <location>
        <begin position="564"/>
        <end position="585"/>
    </location>
</feature>
<feature type="domain" description="ITPR-interacting" evidence="4">
    <location>
        <begin position="149"/>
        <end position="306"/>
    </location>
</feature>
<evidence type="ECO:0000313" key="5">
    <source>
        <dbReference type="EMBL" id="NXB93838.1"/>
    </source>
</evidence>
<feature type="region of interest" description="Disordered" evidence="3">
    <location>
        <begin position="776"/>
        <end position="797"/>
    </location>
</feature>
<feature type="compositionally biased region" description="Polar residues" evidence="3">
    <location>
        <begin position="1107"/>
        <end position="1121"/>
    </location>
</feature>
<feature type="compositionally biased region" description="Polar residues" evidence="3">
    <location>
        <begin position="497"/>
        <end position="506"/>
    </location>
</feature>
<dbReference type="SMART" id="SM01257">
    <property type="entry name" value="KRAP_IP3R_bind"/>
    <property type="match status" value="1"/>
</dbReference>
<feature type="compositionally biased region" description="Acidic residues" evidence="3">
    <location>
        <begin position="44"/>
        <end position="62"/>
    </location>
</feature>
<feature type="region of interest" description="Disordered" evidence="3">
    <location>
        <begin position="309"/>
        <end position="354"/>
    </location>
</feature>
<evidence type="ECO:0000256" key="1">
    <source>
        <dbReference type="ARBA" id="ARBA00023054"/>
    </source>
</evidence>